<dbReference type="Proteomes" id="UP000664534">
    <property type="component" value="Unassembled WGS sequence"/>
</dbReference>
<comment type="caution">
    <text evidence="2">The sequence shown here is derived from an EMBL/GenBank/DDBJ whole genome shotgun (WGS) entry which is preliminary data.</text>
</comment>
<dbReference type="PANTHER" id="PTHR39599">
    <property type="entry name" value="GPI-ANCHORED PROTEIN (EUROFUNG)-RELATED-RELATED"/>
    <property type="match status" value="1"/>
</dbReference>
<feature type="signal peptide" evidence="1">
    <location>
        <begin position="1"/>
        <end position="20"/>
    </location>
</feature>
<evidence type="ECO:0000256" key="1">
    <source>
        <dbReference type="SAM" id="SignalP"/>
    </source>
</evidence>
<reference evidence="2" key="1">
    <citation type="submission" date="2021-03" db="EMBL/GenBank/DDBJ databases">
        <authorList>
            <person name="Tagirdzhanova G."/>
        </authorList>
    </citation>
    <scope>NUCLEOTIDE SEQUENCE</scope>
</reference>
<feature type="chain" id="PRO_5034462850" description="GPI-anchored protein" evidence="1">
    <location>
        <begin position="21"/>
        <end position="260"/>
    </location>
</feature>
<dbReference type="AlphaFoldDB" id="A0A8H3G1K8"/>
<dbReference type="EMBL" id="CAJPDT010000074">
    <property type="protein sequence ID" value="CAF9934095.1"/>
    <property type="molecule type" value="Genomic_DNA"/>
</dbReference>
<evidence type="ECO:0000313" key="2">
    <source>
        <dbReference type="EMBL" id="CAF9934095.1"/>
    </source>
</evidence>
<evidence type="ECO:0000313" key="3">
    <source>
        <dbReference type="Proteomes" id="UP000664534"/>
    </source>
</evidence>
<gene>
    <name evidence="2" type="ORF">IMSHALPRED_009589</name>
</gene>
<protein>
    <recommendedName>
        <fullName evidence="4">GPI-anchored protein</fullName>
    </recommendedName>
</protein>
<name>A0A8H3G1K8_9LECA</name>
<organism evidence="2 3">
    <name type="scientific">Imshaugia aleurites</name>
    <dbReference type="NCBI Taxonomy" id="172621"/>
    <lineage>
        <taxon>Eukaryota</taxon>
        <taxon>Fungi</taxon>
        <taxon>Dikarya</taxon>
        <taxon>Ascomycota</taxon>
        <taxon>Pezizomycotina</taxon>
        <taxon>Lecanoromycetes</taxon>
        <taxon>OSLEUM clade</taxon>
        <taxon>Lecanoromycetidae</taxon>
        <taxon>Lecanorales</taxon>
        <taxon>Lecanorineae</taxon>
        <taxon>Parmeliaceae</taxon>
        <taxon>Imshaugia</taxon>
    </lineage>
</organism>
<sequence>MRVLIAYVFAACFGLPPALAAQYSSFFASHTDQSSRLEGLINLDLFRRDSKCPISCSSVGNSKACCPKSTNCALDEAGNIACCPKNADCTGTVGPAAAPSTALAAAGTSTTASAAGITHAITGSSTVANSYYPFPFLPTTYTNAAECTTSYSSCQLESAKCTGVLEGGGMGVTVTGPGGGITQQGAVAPASAESICSSLSAEACHGLALSQCSTLGGAATTAAAGTFVEGSANAAPTRHAGSLYGFGVGVAVGLVGQVMA</sequence>
<keyword evidence="3" id="KW-1185">Reference proteome</keyword>
<dbReference type="PANTHER" id="PTHR39599:SF1">
    <property type="entry name" value="GPI-ANCHORED PROTEIN (EUROFUNG)"/>
    <property type="match status" value="1"/>
</dbReference>
<evidence type="ECO:0008006" key="4">
    <source>
        <dbReference type="Google" id="ProtNLM"/>
    </source>
</evidence>
<proteinExistence type="predicted"/>
<dbReference type="OrthoDB" id="5410926at2759"/>
<accession>A0A8H3G1K8</accession>
<keyword evidence="1" id="KW-0732">Signal</keyword>